<dbReference type="PANTHER" id="PTHR43190:SF3">
    <property type="entry name" value="N-ACETYL-D-GLUCOSAMINE KINASE"/>
    <property type="match status" value="1"/>
</dbReference>
<dbReference type="AlphaFoldDB" id="A0A1H8ENF1"/>
<gene>
    <name evidence="2" type="ORF">SAMN05216267_1002271</name>
</gene>
<dbReference type="Gene3D" id="3.30.420.40">
    <property type="match status" value="2"/>
</dbReference>
<name>A0A1H8ENF1_9ACTN</name>
<accession>A0A1H8ENF1</accession>
<dbReference type="InterPro" id="IPR043129">
    <property type="entry name" value="ATPase_NBD"/>
</dbReference>
<dbReference type="EMBL" id="FODD01000002">
    <property type="protein sequence ID" value="SEN20407.1"/>
    <property type="molecule type" value="Genomic_DNA"/>
</dbReference>
<sequence>MNARMRFAIDGGGTTTRLAIAGPYASTAEPVVLGSMNPASVRRDEAVALLRSAIHQVSEYALKNDDAAVDGVIASAAISRHTIGSWAALLAEVLNEHRVTGDVVLTNDIDGLALAPPVGGCGGVLVAGTGSGALVVTEDGRSHRIGGWEYLASDEGSAFWLGRRALAAAVRAADGRGQPTAMVARIEARIGGSLGDVTRQVAELPHPRQVVADLARCVTAAWLEDRDAVATELVHAALDELVLLTTVGARRAGGAQRTWALTGGLVIECDAFAHALTNRLETTAPETDVHVVAEPVCALLDSPTTTGHWPGLVRRIVTART</sequence>
<evidence type="ECO:0000313" key="3">
    <source>
        <dbReference type="Proteomes" id="UP000181951"/>
    </source>
</evidence>
<dbReference type="InterPro" id="IPR052519">
    <property type="entry name" value="Euk-type_GlcNAc_Kinase"/>
</dbReference>
<proteinExistence type="predicted"/>
<keyword evidence="3" id="KW-1185">Reference proteome</keyword>
<dbReference type="Pfam" id="PF01869">
    <property type="entry name" value="BcrAD_BadFG"/>
    <property type="match status" value="1"/>
</dbReference>
<dbReference type="InterPro" id="IPR002731">
    <property type="entry name" value="ATPase_BadF"/>
</dbReference>
<organism evidence="2 3">
    <name type="scientific">Actinacidiphila rubida</name>
    <dbReference type="NCBI Taxonomy" id="310780"/>
    <lineage>
        <taxon>Bacteria</taxon>
        <taxon>Bacillati</taxon>
        <taxon>Actinomycetota</taxon>
        <taxon>Actinomycetes</taxon>
        <taxon>Kitasatosporales</taxon>
        <taxon>Streptomycetaceae</taxon>
        <taxon>Actinacidiphila</taxon>
    </lineage>
</organism>
<evidence type="ECO:0000259" key="1">
    <source>
        <dbReference type="Pfam" id="PF01869"/>
    </source>
</evidence>
<protein>
    <submittedName>
        <fullName evidence="2">BadF-type ATPase</fullName>
    </submittedName>
</protein>
<reference evidence="2 3" key="1">
    <citation type="submission" date="2016-10" db="EMBL/GenBank/DDBJ databases">
        <authorList>
            <person name="de Groot N.N."/>
        </authorList>
    </citation>
    <scope>NUCLEOTIDE SEQUENCE [LARGE SCALE GENOMIC DNA]</scope>
    <source>
        <strain evidence="2 3">CGMCC 4.2026</strain>
    </source>
</reference>
<dbReference type="PANTHER" id="PTHR43190">
    <property type="entry name" value="N-ACETYL-D-GLUCOSAMINE KINASE"/>
    <property type="match status" value="1"/>
</dbReference>
<dbReference type="Proteomes" id="UP000181951">
    <property type="component" value="Unassembled WGS sequence"/>
</dbReference>
<feature type="domain" description="ATPase BadF/BadG/BcrA/BcrD type" evidence="1">
    <location>
        <begin position="9"/>
        <end position="291"/>
    </location>
</feature>
<dbReference type="SUPFAM" id="SSF53067">
    <property type="entry name" value="Actin-like ATPase domain"/>
    <property type="match status" value="2"/>
</dbReference>
<evidence type="ECO:0000313" key="2">
    <source>
        <dbReference type="EMBL" id="SEN20407.1"/>
    </source>
</evidence>
<dbReference type="STRING" id="310780.SAMN05216267_1002271"/>
<dbReference type="RefSeq" id="WP_176735641.1">
    <property type="nucleotide sequence ID" value="NZ_FODD01000002.1"/>
</dbReference>